<dbReference type="InParanoid" id="B0E0V9"/>
<keyword evidence="2" id="KW-1185">Reference proteome</keyword>
<dbReference type="EMBL" id="DS547163">
    <property type="protein sequence ID" value="EDQ99514.1"/>
    <property type="molecule type" value="Genomic_DNA"/>
</dbReference>
<evidence type="ECO:0000313" key="2">
    <source>
        <dbReference type="Proteomes" id="UP000001194"/>
    </source>
</evidence>
<dbReference type="KEGG" id="lbc:LACBIDRAFT_334954"/>
<dbReference type="Proteomes" id="UP000001194">
    <property type="component" value="Unassembled WGS sequence"/>
</dbReference>
<dbReference type="AlphaFoldDB" id="B0E0V9"/>
<dbReference type="GeneID" id="6085523"/>
<organism evidence="2">
    <name type="scientific">Laccaria bicolor (strain S238N-H82 / ATCC MYA-4686)</name>
    <name type="common">Bicoloured deceiver</name>
    <name type="synonym">Laccaria laccata var. bicolor</name>
    <dbReference type="NCBI Taxonomy" id="486041"/>
    <lineage>
        <taxon>Eukaryota</taxon>
        <taxon>Fungi</taxon>
        <taxon>Dikarya</taxon>
        <taxon>Basidiomycota</taxon>
        <taxon>Agaricomycotina</taxon>
        <taxon>Agaricomycetes</taxon>
        <taxon>Agaricomycetidae</taxon>
        <taxon>Agaricales</taxon>
        <taxon>Agaricineae</taxon>
        <taxon>Hydnangiaceae</taxon>
        <taxon>Laccaria</taxon>
    </lineage>
</organism>
<accession>B0E0V9</accession>
<gene>
    <name evidence="1" type="ORF">LACBIDRAFT_334954</name>
</gene>
<protein>
    <submittedName>
        <fullName evidence="1">Predicted protein</fullName>
    </submittedName>
</protein>
<dbReference type="HOGENOM" id="CLU_093231_0_0_1"/>
<reference evidence="1 2" key="1">
    <citation type="journal article" date="2008" name="Nature">
        <title>The genome of Laccaria bicolor provides insights into mycorrhizal symbiosis.</title>
        <authorList>
            <person name="Martin F."/>
            <person name="Aerts A."/>
            <person name="Ahren D."/>
            <person name="Brun A."/>
            <person name="Danchin E.G.J."/>
            <person name="Duchaussoy F."/>
            <person name="Gibon J."/>
            <person name="Kohler A."/>
            <person name="Lindquist E."/>
            <person name="Pereda V."/>
            <person name="Salamov A."/>
            <person name="Shapiro H.J."/>
            <person name="Wuyts J."/>
            <person name="Blaudez D."/>
            <person name="Buee M."/>
            <person name="Brokstein P."/>
            <person name="Canbaeck B."/>
            <person name="Cohen D."/>
            <person name="Courty P.E."/>
            <person name="Coutinho P.M."/>
            <person name="Delaruelle C."/>
            <person name="Detter J.C."/>
            <person name="Deveau A."/>
            <person name="DiFazio S."/>
            <person name="Duplessis S."/>
            <person name="Fraissinet-Tachet L."/>
            <person name="Lucic E."/>
            <person name="Frey-Klett P."/>
            <person name="Fourrey C."/>
            <person name="Feussner I."/>
            <person name="Gay G."/>
            <person name="Grimwood J."/>
            <person name="Hoegger P.J."/>
            <person name="Jain P."/>
            <person name="Kilaru S."/>
            <person name="Labbe J."/>
            <person name="Lin Y.C."/>
            <person name="Legue V."/>
            <person name="Le Tacon F."/>
            <person name="Marmeisse R."/>
            <person name="Melayah D."/>
            <person name="Montanini B."/>
            <person name="Muratet M."/>
            <person name="Nehls U."/>
            <person name="Niculita-Hirzel H."/>
            <person name="Oudot-Le Secq M.P."/>
            <person name="Peter M."/>
            <person name="Quesneville H."/>
            <person name="Rajashekar B."/>
            <person name="Reich M."/>
            <person name="Rouhier N."/>
            <person name="Schmutz J."/>
            <person name="Yin T."/>
            <person name="Chalot M."/>
            <person name="Henrissat B."/>
            <person name="Kuees U."/>
            <person name="Lucas S."/>
            <person name="Van de Peer Y."/>
            <person name="Podila G.K."/>
            <person name="Polle A."/>
            <person name="Pukkila P.J."/>
            <person name="Richardson P.M."/>
            <person name="Rouze P."/>
            <person name="Sanders I.R."/>
            <person name="Stajich J.E."/>
            <person name="Tunlid A."/>
            <person name="Tuskan G."/>
            <person name="Grigoriev I.V."/>
        </authorList>
    </citation>
    <scope>NUCLEOTIDE SEQUENCE [LARGE SCALE GENOMIC DNA]</scope>
    <source>
        <strain evidence="2">S238N-H82 / ATCC MYA-4686</strain>
    </source>
</reference>
<sequence length="208" mass="23117">MNGVSTSGVLNESPKPLFGSKLVVLGPLANVKSQPEQLHALNRVHIDAANTIMDVLKNRKPDQEHYYADFVSVLMNEPYGGIRNMHRCDNNLMSFASDLYFDLWYNQSRTSEINIVACESGAYLAVKLMQFIDLYGDSFIGSMSNFDIVWMRSFSLIHPSLLLVAWQNGSAFGLVTATHLQVEIEGAQNFGDDGLAAVVECFKNFINA</sequence>
<name>B0E0V9_LACBS</name>
<dbReference type="OrthoDB" id="3318115at2759"/>
<evidence type="ECO:0000313" key="1">
    <source>
        <dbReference type="EMBL" id="EDQ99514.1"/>
    </source>
</evidence>
<dbReference type="RefSeq" id="XP_001889863.1">
    <property type="nucleotide sequence ID" value="XM_001889828.1"/>
</dbReference>
<proteinExistence type="predicted"/>